<dbReference type="Gene3D" id="2.30.30.100">
    <property type="match status" value="1"/>
</dbReference>
<keyword evidence="3" id="KW-0547">Nucleotide-binding</keyword>
<dbReference type="Gene3D" id="3.30.930.10">
    <property type="entry name" value="Bira Bifunctional Protein, Domain 2"/>
    <property type="match status" value="1"/>
</dbReference>
<keyword evidence="3" id="KW-0067">ATP-binding</keyword>
<dbReference type="GO" id="GO:0005524">
    <property type="term" value="F:ATP binding"/>
    <property type="evidence" value="ECO:0007669"/>
    <property type="project" value="UniProtKB-UniRule"/>
</dbReference>
<protein>
    <recommendedName>
        <fullName evidence="3">Bifunctional ligase/repressor BirA</fullName>
    </recommendedName>
    <alternativeName>
        <fullName evidence="3">Biotin--[acetyl-CoA-carboxylase] ligase</fullName>
        <ecNumber evidence="3">6.3.4.15</ecNumber>
    </alternativeName>
    <alternativeName>
        <fullName evidence="3">Biotin--protein ligase</fullName>
    </alternativeName>
    <alternativeName>
        <fullName evidence="3">Biotin-[acetyl-CoA carboxylase] synthetase</fullName>
    </alternativeName>
</protein>
<keyword evidence="3" id="KW-0238">DNA-binding</keyword>
<feature type="binding site" evidence="3">
    <location>
        <position position="187"/>
    </location>
    <ligand>
        <name>biotin</name>
        <dbReference type="ChEBI" id="CHEBI:57586"/>
    </ligand>
</feature>
<dbReference type="InterPro" id="IPR004143">
    <property type="entry name" value="BPL_LPL_catalytic"/>
</dbReference>
<dbReference type="InterPro" id="IPR003142">
    <property type="entry name" value="BPL_C"/>
</dbReference>
<dbReference type="SUPFAM" id="SSF55681">
    <property type="entry name" value="Class II aaRS and biotin synthetases"/>
    <property type="match status" value="1"/>
</dbReference>
<dbReference type="EC" id="6.3.4.15" evidence="3"/>
<dbReference type="GO" id="GO:0009249">
    <property type="term" value="P:protein lipoylation"/>
    <property type="evidence" value="ECO:0007669"/>
    <property type="project" value="UniProtKB-ARBA"/>
</dbReference>
<keyword evidence="3" id="KW-0805">Transcription regulation</keyword>
<gene>
    <name evidence="3" type="primary">birA</name>
    <name evidence="5" type="ORF">OCV57_13545</name>
</gene>
<keyword evidence="1 3" id="KW-0436">Ligase</keyword>
<dbReference type="PANTHER" id="PTHR12835">
    <property type="entry name" value="BIOTIN PROTEIN LIGASE"/>
    <property type="match status" value="1"/>
</dbReference>
<dbReference type="GO" id="GO:0006355">
    <property type="term" value="P:regulation of DNA-templated transcription"/>
    <property type="evidence" value="ECO:0007669"/>
    <property type="project" value="UniProtKB-UniRule"/>
</dbReference>
<dbReference type="PANTHER" id="PTHR12835:SF5">
    <property type="entry name" value="BIOTIN--PROTEIN LIGASE"/>
    <property type="match status" value="1"/>
</dbReference>
<evidence type="ECO:0000259" key="4">
    <source>
        <dbReference type="PROSITE" id="PS51733"/>
    </source>
</evidence>
<feature type="binding site" evidence="3">
    <location>
        <begin position="120"/>
        <end position="122"/>
    </location>
    <ligand>
        <name>biotin</name>
        <dbReference type="ChEBI" id="CHEBI:57586"/>
    </ligand>
</feature>
<comment type="function">
    <text evidence="3">Acts both as a biotin--[acetyl-CoA-carboxylase] ligase and a repressor.</text>
</comment>
<keyword evidence="3" id="KW-0804">Transcription</keyword>
<comment type="caution">
    <text evidence="5">The sequence shown here is derived from an EMBL/GenBank/DDBJ whole genome shotgun (WGS) entry which is preliminary data.</text>
</comment>
<evidence type="ECO:0000256" key="3">
    <source>
        <dbReference type="HAMAP-Rule" id="MF_00978"/>
    </source>
</evidence>
<dbReference type="NCBIfam" id="TIGR00121">
    <property type="entry name" value="birA_ligase"/>
    <property type="match status" value="1"/>
</dbReference>
<dbReference type="AlphaFoldDB" id="A0AAE3ILZ1"/>
<dbReference type="InterPro" id="IPR045864">
    <property type="entry name" value="aa-tRNA-synth_II/BPL/LPL"/>
</dbReference>
<dbReference type="GO" id="GO:0004077">
    <property type="term" value="F:biotin--[biotin carboxyl-carrier protein] ligase activity"/>
    <property type="evidence" value="ECO:0007669"/>
    <property type="project" value="UniProtKB-UniRule"/>
</dbReference>
<keyword evidence="3" id="KW-0678">Repressor</keyword>
<name>A0AAE3ILZ1_9FIRM</name>
<dbReference type="RefSeq" id="WP_267301978.1">
    <property type="nucleotide sequence ID" value="NZ_JAOQJZ010000020.1"/>
</dbReference>
<dbReference type="GO" id="GO:0005737">
    <property type="term" value="C:cytoplasm"/>
    <property type="evidence" value="ECO:0007669"/>
    <property type="project" value="TreeGrafter"/>
</dbReference>
<feature type="domain" description="BPL/LPL catalytic" evidence="4">
    <location>
        <begin position="69"/>
        <end position="261"/>
    </location>
</feature>
<dbReference type="EMBL" id="JAOQJZ010000020">
    <property type="protein sequence ID" value="MCU6706937.1"/>
    <property type="molecule type" value="Genomic_DNA"/>
</dbReference>
<dbReference type="GO" id="GO:0016740">
    <property type="term" value="F:transferase activity"/>
    <property type="evidence" value="ECO:0007669"/>
    <property type="project" value="UniProtKB-ARBA"/>
</dbReference>
<organism evidence="5 6">
    <name type="scientific">Hominimerdicola aceti</name>
    <dbReference type="NCBI Taxonomy" id="2981726"/>
    <lineage>
        <taxon>Bacteria</taxon>
        <taxon>Bacillati</taxon>
        <taxon>Bacillota</taxon>
        <taxon>Clostridia</taxon>
        <taxon>Eubacteriales</taxon>
        <taxon>Oscillospiraceae</taxon>
        <taxon>Hominimerdicola</taxon>
    </lineage>
</organism>
<accession>A0AAE3ILZ1</accession>
<reference evidence="5 6" key="1">
    <citation type="journal article" date="2021" name="ISME Commun">
        <title>Automated analysis of genomic sequences facilitates high-throughput and comprehensive description of bacteria.</title>
        <authorList>
            <person name="Hitch T.C.A."/>
        </authorList>
    </citation>
    <scope>NUCLEOTIDE SEQUENCE [LARGE SCALE GENOMIC DNA]</scope>
    <source>
        <strain evidence="5 6">Sanger_31</strain>
    </source>
</reference>
<dbReference type="Proteomes" id="UP001208131">
    <property type="component" value="Unassembled WGS sequence"/>
</dbReference>
<dbReference type="Pfam" id="PF08279">
    <property type="entry name" value="HTH_11"/>
    <property type="match status" value="1"/>
</dbReference>
<dbReference type="InterPro" id="IPR030855">
    <property type="entry name" value="Bifunct_BirA"/>
</dbReference>
<comment type="catalytic activity">
    <reaction evidence="3">
        <text>biotin + L-lysyl-[protein] + ATP = N(6)-biotinyl-L-lysyl-[protein] + AMP + diphosphate + H(+)</text>
        <dbReference type="Rhea" id="RHEA:11756"/>
        <dbReference type="Rhea" id="RHEA-COMP:9752"/>
        <dbReference type="Rhea" id="RHEA-COMP:10505"/>
        <dbReference type="ChEBI" id="CHEBI:15378"/>
        <dbReference type="ChEBI" id="CHEBI:29969"/>
        <dbReference type="ChEBI" id="CHEBI:30616"/>
        <dbReference type="ChEBI" id="CHEBI:33019"/>
        <dbReference type="ChEBI" id="CHEBI:57586"/>
        <dbReference type="ChEBI" id="CHEBI:83144"/>
        <dbReference type="ChEBI" id="CHEBI:456215"/>
        <dbReference type="EC" id="6.3.4.15"/>
    </reaction>
</comment>
<dbReference type="SUPFAM" id="SSF46785">
    <property type="entry name" value="Winged helix' DNA-binding domain"/>
    <property type="match status" value="1"/>
</dbReference>
<comment type="similarity">
    <text evidence="3">Belongs to the biotin--protein ligase family.</text>
</comment>
<dbReference type="Gene3D" id="1.10.10.10">
    <property type="entry name" value="Winged helix-like DNA-binding domain superfamily/Winged helix DNA-binding domain"/>
    <property type="match status" value="1"/>
</dbReference>
<evidence type="ECO:0000313" key="6">
    <source>
        <dbReference type="Proteomes" id="UP001208131"/>
    </source>
</evidence>
<keyword evidence="6" id="KW-1185">Reference proteome</keyword>
<dbReference type="Pfam" id="PF03099">
    <property type="entry name" value="BPL_LplA_LipB"/>
    <property type="match status" value="1"/>
</dbReference>
<dbReference type="HAMAP" id="MF_00978">
    <property type="entry name" value="Bifunct_BirA"/>
    <property type="match status" value="1"/>
</dbReference>
<evidence type="ECO:0000313" key="5">
    <source>
        <dbReference type="EMBL" id="MCU6706937.1"/>
    </source>
</evidence>
<dbReference type="PROSITE" id="PS51733">
    <property type="entry name" value="BPL_LPL_CATALYTIC"/>
    <property type="match status" value="1"/>
</dbReference>
<evidence type="ECO:0000256" key="1">
    <source>
        <dbReference type="ARBA" id="ARBA00022598"/>
    </source>
</evidence>
<keyword evidence="2 3" id="KW-0092">Biotin</keyword>
<sequence length="324" mass="35871">MAIKDKVLELLDDNKGKYLSGEQLADTLGCTRGAVWKAVKALQENGYPISAVTNKGYSLDENTDILSLAGIKKYLDPDRQGLEIEVYKEVSSTNLVLKDYANQGVPEGRIVIAGMQTQGRGRLGRSFFSPSDSGLYMSILLRPDMAAADAVKITTAAAVSVALAVEKVSDQKPDIKWVNDIYINGRKICGILTEASFSMENGGLDYAVLGIGVNTYEPEGGFPEAIRDIAGPIFHERKSDMRNKIAAEIINNFMRLYDSFEENSFYPEYRKRLLWVGEKINVIRGSEKTPATMLGADEDCRLHVRYEDGREEYISSGEISIRKA</sequence>
<dbReference type="GO" id="GO:0003677">
    <property type="term" value="F:DNA binding"/>
    <property type="evidence" value="ECO:0007669"/>
    <property type="project" value="UniProtKB-UniRule"/>
</dbReference>
<dbReference type="InterPro" id="IPR036388">
    <property type="entry name" value="WH-like_DNA-bd_sf"/>
</dbReference>
<dbReference type="InterPro" id="IPR013196">
    <property type="entry name" value="HTH_11"/>
</dbReference>
<dbReference type="Pfam" id="PF02237">
    <property type="entry name" value="BPL_C"/>
    <property type="match status" value="1"/>
</dbReference>
<evidence type="ECO:0000256" key="2">
    <source>
        <dbReference type="ARBA" id="ARBA00023267"/>
    </source>
</evidence>
<dbReference type="CDD" id="cd16442">
    <property type="entry name" value="BPL"/>
    <property type="match status" value="1"/>
</dbReference>
<dbReference type="InterPro" id="IPR036390">
    <property type="entry name" value="WH_DNA-bd_sf"/>
</dbReference>
<dbReference type="InterPro" id="IPR004408">
    <property type="entry name" value="Biotin_CoA_COase_ligase"/>
</dbReference>
<feature type="binding site" evidence="3">
    <location>
        <position position="116"/>
    </location>
    <ligand>
        <name>biotin</name>
        <dbReference type="ChEBI" id="CHEBI:57586"/>
    </ligand>
</feature>
<feature type="binding site" evidence="3">
    <location>
        <begin position="92"/>
        <end position="94"/>
    </location>
    <ligand>
        <name>biotin</name>
        <dbReference type="ChEBI" id="CHEBI:57586"/>
    </ligand>
</feature>
<feature type="DNA-binding region" description="H-T-H motif" evidence="3">
    <location>
        <begin position="21"/>
        <end position="40"/>
    </location>
</feature>
<proteinExistence type="inferred from homology"/>